<dbReference type="GO" id="GO:0006357">
    <property type="term" value="P:regulation of transcription by RNA polymerase II"/>
    <property type="evidence" value="ECO:0007669"/>
    <property type="project" value="TreeGrafter"/>
</dbReference>
<keyword evidence="7" id="KW-0539">Nucleus</keyword>
<keyword evidence="5" id="KW-0010">Activator</keyword>
<evidence type="ECO:0000256" key="4">
    <source>
        <dbReference type="ARBA" id="ARBA00023015"/>
    </source>
</evidence>
<accession>A0A131YSN3</accession>
<evidence type="ECO:0000256" key="10">
    <source>
        <dbReference type="SAM" id="MobiDB-lite"/>
    </source>
</evidence>
<name>A0A131YSN3_RHIAP</name>
<organism evidence="11">
    <name type="scientific">Rhipicephalus appendiculatus</name>
    <name type="common">Brown ear tick</name>
    <dbReference type="NCBI Taxonomy" id="34631"/>
    <lineage>
        <taxon>Eukaryota</taxon>
        <taxon>Metazoa</taxon>
        <taxon>Ecdysozoa</taxon>
        <taxon>Arthropoda</taxon>
        <taxon>Chelicerata</taxon>
        <taxon>Arachnida</taxon>
        <taxon>Acari</taxon>
        <taxon>Parasitiformes</taxon>
        <taxon>Ixodida</taxon>
        <taxon>Ixodoidea</taxon>
        <taxon>Ixodidae</taxon>
        <taxon>Rhipicephalinae</taxon>
        <taxon>Rhipicephalus</taxon>
        <taxon>Rhipicephalus</taxon>
    </lineage>
</organism>
<evidence type="ECO:0000256" key="7">
    <source>
        <dbReference type="ARBA" id="ARBA00023242"/>
    </source>
</evidence>
<feature type="compositionally biased region" description="Polar residues" evidence="10">
    <location>
        <begin position="33"/>
        <end position="44"/>
    </location>
</feature>
<sequence>MATPMQGLPAGGSVPPGGPPNPSMPPQHPNQPQAGHSSQGQTSTTEVKFDNVAKVKALVWSLKDALSNLVRVAATNIYHTAAVDNGVRANTSDESTPPRLDKALEDFFSICNQIELSLRTIQECALQLRDSHQYLPVPVVATKPDPSNPQDGTLSYSQYINTIRAQVSFAKAVQDVLNEGARRINQPE</sequence>
<dbReference type="InterPro" id="IPR021018">
    <property type="entry name" value="Mediator_Med29_met"/>
</dbReference>
<dbReference type="Pfam" id="PF11568">
    <property type="entry name" value="Med29"/>
    <property type="match status" value="1"/>
</dbReference>
<comment type="similarity">
    <text evidence="2">Belongs to the Mediator complex subunit 29 family.</text>
</comment>
<reference evidence="11" key="1">
    <citation type="journal article" date="2016" name="Ticks Tick Borne Dis.">
        <title>De novo assembly and annotation of the salivary gland transcriptome of Rhipicephalus appendiculatus male and female ticks during blood feeding.</title>
        <authorList>
            <person name="de Castro M.H."/>
            <person name="de Klerk D."/>
            <person name="Pienaar R."/>
            <person name="Latif A.A."/>
            <person name="Rees D.J."/>
            <person name="Mans B.J."/>
        </authorList>
    </citation>
    <scope>NUCLEOTIDE SEQUENCE</scope>
    <source>
        <tissue evidence="11">Salivary glands</tissue>
    </source>
</reference>
<evidence type="ECO:0000256" key="6">
    <source>
        <dbReference type="ARBA" id="ARBA00023163"/>
    </source>
</evidence>
<dbReference type="AlphaFoldDB" id="A0A131YSN3"/>
<evidence type="ECO:0000256" key="3">
    <source>
        <dbReference type="ARBA" id="ARBA00019684"/>
    </source>
</evidence>
<evidence type="ECO:0000256" key="2">
    <source>
        <dbReference type="ARBA" id="ARBA00009851"/>
    </source>
</evidence>
<dbReference type="GO" id="GO:0003712">
    <property type="term" value="F:transcription coregulator activity"/>
    <property type="evidence" value="ECO:0007669"/>
    <property type="project" value="TreeGrafter"/>
</dbReference>
<protein>
    <recommendedName>
        <fullName evidence="3">Mediator of RNA polymerase II transcription subunit 29</fullName>
    </recommendedName>
    <alternativeName>
        <fullName evidence="9">Mediator complex subunit 29</fullName>
    </alternativeName>
    <alternativeName>
        <fullName evidence="8">Protein intersex</fullName>
    </alternativeName>
</protein>
<comment type="subcellular location">
    <subcellularLocation>
        <location evidence="1">Nucleus</location>
    </subcellularLocation>
</comment>
<evidence type="ECO:0000313" key="11">
    <source>
        <dbReference type="EMBL" id="JAP81480.1"/>
    </source>
</evidence>
<keyword evidence="4" id="KW-0805">Transcription regulation</keyword>
<evidence type="ECO:0000256" key="8">
    <source>
        <dbReference type="ARBA" id="ARBA00030916"/>
    </source>
</evidence>
<dbReference type="PANTHER" id="PTHR28314:SF1">
    <property type="entry name" value="MEDIATOR OF RNA POLYMERASE II TRANSCRIPTION SUBUNIT 29"/>
    <property type="match status" value="1"/>
</dbReference>
<keyword evidence="6" id="KW-0804">Transcription</keyword>
<evidence type="ECO:0000256" key="9">
    <source>
        <dbReference type="ARBA" id="ARBA00031963"/>
    </source>
</evidence>
<evidence type="ECO:0000256" key="5">
    <source>
        <dbReference type="ARBA" id="ARBA00023159"/>
    </source>
</evidence>
<dbReference type="GO" id="GO:0016592">
    <property type="term" value="C:mediator complex"/>
    <property type="evidence" value="ECO:0007669"/>
    <property type="project" value="InterPro"/>
</dbReference>
<proteinExistence type="inferred from homology"/>
<feature type="region of interest" description="Disordered" evidence="10">
    <location>
        <begin position="1"/>
        <end position="44"/>
    </location>
</feature>
<dbReference type="EMBL" id="GEDV01007077">
    <property type="protein sequence ID" value="JAP81480.1"/>
    <property type="molecule type" value="Transcribed_RNA"/>
</dbReference>
<feature type="compositionally biased region" description="Pro residues" evidence="10">
    <location>
        <begin position="16"/>
        <end position="29"/>
    </location>
</feature>
<dbReference type="PANTHER" id="PTHR28314">
    <property type="entry name" value="MEDIATOR OF RNA POLYMERASE II TRANSCRIPTION SUBUNIT 29"/>
    <property type="match status" value="1"/>
</dbReference>
<evidence type="ECO:0000256" key="1">
    <source>
        <dbReference type="ARBA" id="ARBA00004123"/>
    </source>
</evidence>